<comment type="caution">
    <text evidence="1">The sequence shown here is derived from an EMBL/GenBank/DDBJ whole genome shotgun (WGS) entry which is preliminary data.</text>
</comment>
<evidence type="ECO:0000313" key="2">
    <source>
        <dbReference type="Proteomes" id="UP000291343"/>
    </source>
</evidence>
<keyword evidence="2" id="KW-1185">Reference proteome</keyword>
<dbReference type="OrthoDB" id="10684011at2759"/>
<sequence length="186" mass="19689">MRLSGTPPEHIVHAWEDVKVKAMFNGGTRKRLLTSTGRPGLNSQPSVETRASPAASHLVLASSAASGGGILTQKAPVTAPPHSHHDVILSHQPPFPAPSRVPSLPLVMDYVWHHAGIYPGIKPYCLPWLTPSPLLIPPPPPPPPPSAPAAVNMTTNINNNLVSPLDKQAGATSISTMVGNYDWGIE</sequence>
<protein>
    <submittedName>
        <fullName evidence="1">Uncharacterized protein</fullName>
    </submittedName>
</protein>
<reference evidence="1 2" key="1">
    <citation type="journal article" date="2017" name="Gigascience">
        <title>Genome sequence of the small brown planthopper, Laodelphax striatellus.</title>
        <authorList>
            <person name="Zhu J."/>
            <person name="Jiang F."/>
            <person name="Wang X."/>
            <person name="Yang P."/>
            <person name="Bao Y."/>
            <person name="Zhao W."/>
            <person name="Wang W."/>
            <person name="Lu H."/>
            <person name="Wang Q."/>
            <person name="Cui N."/>
            <person name="Li J."/>
            <person name="Chen X."/>
            <person name="Luo L."/>
            <person name="Yu J."/>
            <person name="Kang L."/>
            <person name="Cui F."/>
        </authorList>
    </citation>
    <scope>NUCLEOTIDE SEQUENCE [LARGE SCALE GENOMIC DNA]</scope>
    <source>
        <strain evidence="1">Lst14</strain>
    </source>
</reference>
<dbReference type="Proteomes" id="UP000291343">
    <property type="component" value="Unassembled WGS sequence"/>
</dbReference>
<organism evidence="1 2">
    <name type="scientific">Laodelphax striatellus</name>
    <name type="common">Small brown planthopper</name>
    <name type="synonym">Delphax striatella</name>
    <dbReference type="NCBI Taxonomy" id="195883"/>
    <lineage>
        <taxon>Eukaryota</taxon>
        <taxon>Metazoa</taxon>
        <taxon>Ecdysozoa</taxon>
        <taxon>Arthropoda</taxon>
        <taxon>Hexapoda</taxon>
        <taxon>Insecta</taxon>
        <taxon>Pterygota</taxon>
        <taxon>Neoptera</taxon>
        <taxon>Paraneoptera</taxon>
        <taxon>Hemiptera</taxon>
        <taxon>Auchenorrhyncha</taxon>
        <taxon>Fulgoroidea</taxon>
        <taxon>Delphacidae</taxon>
        <taxon>Criomorphinae</taxon>
        <taxon>Laodelphax</taxon>
    </lineage>
</organism>
<dbReference type="InParanoid" id="A0A482WXQ7"/>
<proteinExistence type="predicted"/>
<gene>
    <name evidence="1" type="ORF">LSTR_LSTR007902</name>
</gene>
<dbReference type="STRING" id="195883.A0A482WXQ7"/>
<name>A0A482WXQ7_LAOST</name>
<dbReference type="AlphaFoldDB" id="A0A482WXQ7"/>
<dbReference type="EMBL" id="QKKF02022714">
    <property type="protein sequence ID" value="RZF38304.1"/>
    <property type="molecule type" value="Genomic_DNA"/>
</dbReference>
<accession>A0A482WXQ7</accession>
<evidence type="ECO:0000313" key="1">
    <source>
        <dbReference type="EMBL" id="RZF38304.1"/>
    </source>
</evidence>